<gene>
    <name evidence="2" type="ORF">GWK47_018127</name>
</gene>
<accession>A0A8J4XVI1</accession>
<organism evidence="2 3">
    <name type="scientific">Chionoecetes opilio</name>
    <name type="common">Atlantic snow crab</name>
    <name type="synonym">Cancer opilio</name>
    <dbReference type="NCBI Taxonomy" id="41210"/>
    <lineage>
        <taxon>Eukaryota</taxon>
        <taxon>Metazoa</taxon>
        <taxon>Ecdysozoa</taxon>
        <taxon>Arthropoda</taxon>
        <taxon>Crustacea</taxon>
        <taxon>Multicrustacea</taxon>
        <taxon>Malacostraca</taxon>
        <taxon>Eumalacostraca</taxon>
        <taxon>Eucarida</taxon>
        <taxon>Decapoda</taxon>
        <taxon>Pleocyemata</taxon>
        <taxon>Brachyura</taxon>
        <taxon>Eubrachyura</taxon>
        <taxon>Majoidea</taxon>
        <taxon>Majidae</taxon>
        <taxon>Chionoecetes</taxon>
    </lineage>
</organism>
<proteinExistence type="predicted"/>
<evidence type="ECO:0000313" key="2">
    <source>
        <dbReference type="EMBL" id="KAG0712604.1"/>
    </source>
</evidence>
<reference evidence="2" key="1">
    <citation type="submission" date="2020-07" db="EMBL/GenBank/DDBJ databases">
        <title>The High-quality genome of the commercially important snow crab, Chionoecetes opilio.</title>
        <authorList>
            <person name="Jeong J.-H."/>
            <person name="Ryu S."/>
        </authorList>
    </citation>
    <scope>NUCLEOTIDE SEQUENCE</scope>
    <source>
        <strain evidence="2">MADBK_172401_WGS</strain>
        <tissue evidence="2">Digestive gland</tissue>
    </source>
</reference>
<feature type="region of interest" description="Disordered" evidence="1">
    <location>
        <begin position="272"/>
        <end position="295"/>
    </location>
</feature>
<dbReference type="EMBL" id="JACEEZ010022279">
    <property type="protein sequence ID" value="KAG0712604.1"/>
    <property type="molecule type" value="Genomic_DNA"/>
</dbReference>
<dbReference type="AlphaFoldDB" id="A0A8J4XVI1"/>
<protein>
    <submittedName>
        <fullName evidence="2">Uncharacterized protein</fullName>
    </submittedName>
</protein>
<dbReference type="Proteomes" id="UP000770661">
    <property type="component" value="Unassembled WGS sequence"/>
</dbReference>
<name>A0A8J4XVI1_CHIOP</name>
<comment type="caution">
    <text evidence="2">The sequence shown here is derived from an EMBL/GenBank/DDBJ whole genome shotgun (WGS) entry which is preliminary data.</text>
</comment>
<feature type="compositionally biased region" description="Pro residues" evidence="1">
    <location>
        <begin position="243"/>
        <end position="253"/>
    </location>
</feature>
<evidence type="ECO:0000256" key="1">
    <source>
        <dbReference type="SAM" id="MobiDB-lite"/>
    </source>
</evidence>
<feature type="compositionally biased region" description="Low complexity" evidence="1">
    <location>
        <begin position="284"/>
        <end position="295"/>
    </location>
</feature>
<sequence length="451" mass="48008">MGGWLRRSCWCPTFSAPSPGPSHGPGRELSGSLAATSTPPLPRPSTYLGVGAVRVAMQVGVLGVFRVASSPFPPHCFTLLFQRINCEAQGRSVSFRSRGHQFCSSHAPCLLSDLFRPADCPVCCGWLRLILPEGGVPCFTGEAYADLKEWWSKALKSRQRSHFRLSWADRSLGSRLGLAKSSISSSSRTSRPPASASMSSASIVLTVEQDLAVSSVPHHDRDSQVEDLPAGSVAPTAGQASPGPSPPSPPVPPGLSAWMSSVNSFMARMEGHLTSGSQRRRRSPSPASLSPLSPSESVVVEDDYLVCSDGEEDAALPVPKRRRFGTSAPWLPVRRALPPPFLLRCLLGALPLVPLRRMPWDSLLLPPSCLPGHRCHRRLLVRRLTGVLLPSVVWRTLLGPVSGLGGASLPGGRGTGVLPLPPDSFLSPERSLEAACGFFGGRFGCSGLLTG</sequence>
<feature type="region of interest" description="Disordered" evidence="1">
    <location>
        <begin position="215"/>
        <end position="256"/>
    </location>
</feature>
<feature type="region of interest" description="Disordered" evidence="1">
    <location>
        <begin position="17"/>
        <end position="40"/>
    </location>
</feature>
<keyword evidence="3" id="KW-1185">Reference proteome</keyword>
<evidence type="ECO:0000313" key="3">
    <source>
        <dbReference type="Proteomes" id="UP000770661"/>
    </source>
</evidence>